<dbReference type="InterPro" id="IPR016181">
    <property type="entry name" value="Acyl_CoA_acyltransferase"/>
</dbReference>
<accession>A0AB34KLB3</accession>
<comment type="caution">
    <text evidence="2">The sequence shown here is derived from an EMBL/GenBank/DDBJ whole genome shotgun (WGS) entry which is preliminary data.</text>
</comment>
<dbReference type="InterPro" id="IPR053225">
    <property type="entry name" value="Acyl-CoA_N-acyltransferase"/>
</dbReference>
<evidence type="ECO:0000313" key="2">
    <source>
        <dbReference type="EMBL" id="KAL1585779.1"/>
    </source>
</evidence>
<sequence>MISVHSLTDPVAAKQVIAPVLQHLRQPEYFETALPLYRRLQFGRFLESSHLFTNRTLDRTTNAGAPSNPEDSPWFYAFVDRGCRPETEVWLFGSWEVEARSPSSLSSTNNDQPNGSSPPSSPHAKQIQSLLLALTRTIKSVPTPPSIHPSASILTAQTQLASPPSTPSLPDPNTMLWGAIHARTLPHLQALKLLATHLLPITPNHTFLFPLETLPPPTPLPPNLRWGRPRPEHFPLIRSRTGIARQDFTLARLPGLAVFPADEEDAAPVAWAFVGLDGSLTTLHAEESHRRLGLGRALSAKLFREEMGRFWEEGVERVAHGNVMVGNEASAAMCARLGGREGEWVYWVMVDLGGW</sequence>
<keyword evidence="3" id="KW-1185">Reference proteome</keyword>
<dbReference type="Proteomes" id="UP000803884">
    <property type="component" value="Unassembled WGS sequence"/>
</dbReference>
<feature type="region of interest" description="Disordered" evidence="1">
    <location>
        <begin position="101"/>
        <end position="126"/>
    </location>
</feature>
<evidence type="ECO:0000313" key="3">
    <source>
        <dbReference type="Proteomes" id="UP000803884"/>
    </source>
</evidence>
<proteinExistence type="predicted"/>
<dbReference type="GeneID" id="96006407"/>
<reference evidence="2 3" key="1">
    <citation type="journal article" date="2020" name="Microbiol. Resour. Announc.">
        <title>Draft Genome Sequence of a Cladosporium Species Isolated from the Mesophotic Ascidian Didemnum maculosum.</title>
        <authorList>
            <person name="Gioti A."/>
            <person name="Siaperas R."/>
            <person name="Nikolaivits E."/>
            <person name="Le Goff G."/>
            <person name="Ouazzani J."/>
            <person name="Kotoulas G."/>
            <person name="Topakas E."/>
        </authorList>
    </citation>
    <scope>NUCLEOTIDE SEQUENCE [LARGE SCALE GENOMIC DNA]</scope>
    <source>
        <strain evidence="2 3">TM138-S3</strain>
    </source>
</reference>
<dbReference type="SUPFAM" id="SSF55729">
    <property type="entry name" value="Acyl-CoA N-acyltransferases (Nat)"/>
    <property type="match status" value="1"/>
</dbReference>
<dbReference type="Gene3D" id="3.40.630.30">
    <property type="match status" value="1"/>
</dbReference>
<dbReference type="RefSeq" id="XP_069228885.1">
    <property type="nucleotide sequence ID" value="XM_069373569.1"/>
</dbReference>
<feature type="compositionally biased region" description="Polar residues" evidence="1">
    <location>
        <begin position="101"/>
        <end position="118"/>
    </location>
</feature>
<dbReference type="PANTHER" id="PTHR20958">
    <property type="entry name" value="GLYCINE N-ACYLTRANSFERASE-LIKE PROTEIN"/>
    <property type="match status" value="1"/>
</dbReference>
<gene>
    <name evidence="2" type="ORF">WHR41_04963</name>
</gene>
<evidence type="ECO:0000256" key="1">
    <source>
        <dbReference type="SAM" id="MobiDB-lite"/>
    </source>
</evidence>
<name>A0AB34KLB3_9PEZI</name>
<dbReference type="EMBL" id="JAAQHG020000017">
    <property type="protein sequence ID" value="KAL1585779.1"/>
    <property type="molecule type" value="Genomic_DNA"/>
</dbReference>
<evidence type="ECO:0008006" key="4">
    <source>
        <dbReference type="Google" id="ProtNLM"/>
    </source>
</evidence>
<dbReference type="PANTHER" id="PTHR20958:SF6">
    <property type="entry name" value="GLYCINE N-ACYLTRANSFERASE-LIKE PROTEIN"/>
    <property type="match status" value="1"/>
</dbReference>
<dbReference type="AlphaFoldDB" id="A0AB34KLB3"/>
<protein>
    <recommendedName>
        <fullName evidence="4">FR47-like domain-containing protein</fullName>
    </recommendedName>
</protein>
<organism evidence="2 3">
    <name type="scientific">Cladosporium halotolerans</name>
    <dbReference type="NCBI Taxonomy" id="1052096"/>
    <lineage>
        <taxon>Eukaryota</taxon>
        <taxon>Fungi</taxon>
        <taxon>Dikarya</taxon>
        <taxon>Ascomycota</taxon>
        <taxon>Pezizomycotina</taxon>
        <taxon>Dothideomycetes</taxon>
        <taxon>Dothideomycetidae</taxon>
        <taxon>Cladosporiales</taxon>
        <taxon>Cladosporiaceae</taxon>
        <taxon>Cladosporium</taxon>
    </lineage>
</organism>